<evidence type="ECO:0000313" key="3">
    <source>
        <dbReference type="Proteomes" id="UP000030693"/>
    </source>
</evidence>
<proteinExistence type="predicted"/>
<reference evidence="2" key="1">
    <citation type="submission" date="2013-04" db="EMBL/GenBank/DDBJ databases">
        <title>The Genome Sequence of Fonticula alba ATCC 38817.</title>
        <authorList>
            <consortium name="The Broad Institute Genomics Platform"/>
            <person name="Russ C."/>
            <person name="Cuomo C."/>
            <person name="Burger G."/>
            <person name="Gray M.W."/>
            <person name="Holland P.W.H."/>
            <person name="King N."/>
            <person name="Lang F.B.F."/>
            <person name="Roger A.J."/>
            <person name="Ruiz-Trillo I."/>
            <person name="Brown M."/>
            <person name="Walker B."/>
            <person name="Young S."/>
            <person name="Zeng Q."/>
            <person name="Gargeya S."/>
            <person name="Fitzgerald M."/>
            <person name="Haas B."/>
            <person name="Abouelleil A."/>
            <person name="Allen A.W."/>
            <person name="Alvarado L."/>
            <person name="Arachchi H.M."/>
            <person name="Berlin A.M."/>
            <person name="Chapman S.B."/>
            <person name="Gainer-Dewar J."/>
            <person name="Goldberg J."/>
            <person name="Griggs A."/>
            <person name="Gujja S."/>
            <person name="Hansen M."/>
            <person name="Howarth C."/>
            <person name="Imamovic A."/>
            <person name="Ireland A."/>
            <person name="Larimer J."/>
            <person name="McCowan C."/>
            <person name="Murphy C."/>
            <person name="Pearson M."/>
            <person name="Poon T.W."/>
            <person name="Priest M."/>
            <person name="Roberts A."/>
            <person name="Saif S."/>
            <person name="Shea T."/>
            <person name="Sisk P."/>
            <person name="Sykes S."/>
            <person name="Wortman J."/>
            <person name="Nusbaum C."/>
            <person name="Birren B."/>
        </authorList>
    </citation>
    <scope>NUCLEOTIDE SEQUENCE [LARGE SCALE GENOMIC DNA]</scope>
    <source>
        <strain evidence="2">ATCC 38817</strain>
    </source>
</reference>
<evidence type="ECO:0000313" key="2">
    <source>
        <dbReference type="EMBL" id="KCV68785.1"/>
    </source>
</evidence>
<organism evidence="2">
    <name type="scientific">Fonticula alba</name>
    <name type="common">Slime mold</name>
    <dbReference type="NCBI Taxonomy" id="691883"/>
    <lineage>
        <taxon>Eukaryota</taxon>
        <taxon>Rotosphaerida</taxon>
        <taxon>Fonticulaceae</taxon>
        <taxon>Fonticula</taxon>
    </lineage>
</organism>
<keyword evidence="3" id="KW-1185">Reference proteome</keyword>
<dbReference type="GeneID" id="20528929"/>
<feature type="region of interest" description="Disordered" evidence="1">
    <location>
        <begin position="109"/>
        <end position="131"/>
    </location>
</feature>
<dbReference type="Proteomes" id="UP000030693">
    <property type="component" value="Unassembled WGS sequence"/>
</dbReference>
<accession>A0A058Z3E3</accession>
<dbReference type="AlphaFoldDB" id="A0A058Z3E3"/>
<evidence type="ECO:0000256" key="1">
    <source>
        <dbReference type="SAM" id="MobiDB-lite"/>
    </source>
</evidence>
<sequence length="131" mass="12814">MLPGTRDTPLGASHNNEPLFGLLAPGLVLSPATRRIRSLCAAGAAGAGPRRPPAVARLAPPGGMAAAAGVGPACTWTYTGAVAGSGLGGEIPTAGTGFHPHLRCLSGVSPQGQAPTHRRPGGGPVCGVSLR</sequence>
<dbReference type="RefSeq" id="XP_009496356.1">
    <property type="nucleotide sequence ID" value="XM_009498081.1"/>
</dbReference>
<gene>
    <name evidence="2" type="ORF">H696_04204</name>
</gene>
<dbReference type="EMBL" id="KB932207">
    <property type="protein sequence ID" value="KCV68785.1"/>
    <property type="molecule type" value="Genomic_DNA"/>
</dbReference>
<protein>
    <submittedName>
        <fullName evidence="2">Uncharacterized protein</fullName>
    </submittedName>
</protein>
<name>A0A058Z3E3_FONAL</name>